<dbReference type="InterPro" id="IPR023214">
    <property type="entry name" value="HAD_sf"/>
</dbReference>
<organism evidence="1 2">
    <name type="scientific">Spirosoma validum</name>
    <dbReference type="NCBI Taxonomy" id="2771355"/>
    <lineage>
        <taxon>Bacteria</taxon>
        <taxon>Pseudomonadati</taxon>
        <taxon>Bacteroidota</taxon>
        <taxon>Cytophagia</taxon>
        <taxon>Cytophagales</taxon>
        <taxon>Cytophagaceae</taxon>
        <taxon>Spirosoma</taxon>
    </lineage>
</organism>
<gene>
    <name evidence="1" type="ORF">IC230_06380</name>
</gene>
<dbReference type="Gene3D" id="3.40.50.1000">
    <property type="entry name" value="HAD superfamily/HAD-like"/>
    <property type="match status" value="1"/>
</dbReference>
<dbReference type="SFLD" id="SFLDS00003">
    <property type="entry name" value="Haloacid_Dehalogenase"/>
    <property type="match status" value="1"/>
</dbReference>
<accession>A0A927AZH1</accession>
<keyword evidence="2" id="KW-1185">Reference proteome</keyword>
<dbReference type="InterPro" id="IPR036412">
    <property type="entry name" value="HAD-like_sf"/>
</dbReference>
<dbReference type="CDD" id="cd02603">
    <property type="entry name" value="HAD_sEH-N_like"/>
    <property type="match status" value="1"/>
</dbReference>
<dbReference type="Proteomes" id="UP000653797">
    <property type="component" value="Unassembled WGS sequence"/>
</dbReference>
<protein>
    <submittedName>
        <fullName evidence="1">HAD family phosphatase</fullName>
    </submittedName>
</protein>
<proteinExistence type="predicted"/>
<dbReference type="AlphaFoldDB" id="A0A927AZH1"/>
<reference evidence="1" key="1">
    <citation type="submission" date="2020-09" db="EMBL/GenBank/DDBJ databases">
        <authorList>
            <person name="Kim M.K."/>
        </authorList>
    </citation>
    <scope>NUCLEOTIDE SEQUENCE</scope>
    <source>
        <strain evidence="1">BT704</strain>
    </source>
</reference>
<sequence length="217" mass="24928">MTMSVPENQLTNKPSITTLFIDIGGVLLSNGWDRAARRLAAETFALDLADLEERHHLTFDTYETGKLTLDEYLDRIVFYQARSFSMDRFKEFMFAQSRPYPDMIELIRQLKQTYQLKIAVVSNEGRELNRHRIETFGLAEFVDFFVSSSFVHLRKPNADIYKMAIDLAQTPIDQILYLDDRSLFVSVAASLGIQGICHVDYQTTRTALDRVGLSVDQ</sequence>
<evidence type="ECO:0000313" key="1">
    <source>
        <dbReference type="EMBL" id="MBD2752507.1"/>
    </source>
</evidence>
<dbReference type="InterPro" id="IPR023198">
    <property type="entry name" value="PGP-like_dom2"/>
</dbReference>
<name>A0A927AZH1_9BACT</name>
<dbReference type="EMBL" id="JACXAA010000002">
    <property type="protein sequence ID" value="MBD2752507.1"/>
    <property type="molecule type" value="Genomic_DNA"/>
</dbReference>
<dbReference type="SFLD" id="SFLDG01129">
    <property type="entry name" value="C1.5:_HAD__Beta-PGM__Phosphata"/>
    <property type="match status" value="1"/>
</dbReference>
<evidence type="ECO:0000313" key="2">
    <source>
        <dbReference type="Proteomes" id="UP000653797"/>
    </source>
</evidence>
<dbReference type="Gene3D" id="1.10.150.240">
    <property type="entry name" value="Putative phosphatase, domain 2"/>
    <property type="match status" value="1"/>
</dbReference>
<dbReference type="Pfam" id="PF00702">
    <property type="entry name" value="Hydrolase"/>
    <property type="match status" value="1"/>
</dbReference>
<comment type="caution">
    <text evidence="1">The sequence shown here is derived from an EMBL/GenBank/DDBJ whole genome shotgun (WGS) entry which is preliminary data.</text>
</comment>
<dbReference type="PANTHER" id="PTHR43611:SF3">
    <property type="entry name" value="FLAVIN MONONUCLEOTIDE HYDROLASE 1, CHLOROPLATIC"/>
    <property type="match status" value="1"/>
</dbReference>
<dbReference type="PANTHER" id="PTHR43611">
    <property type="entry name" value="ALPHA-D-GLUCOSE 1-PHOSPHATE PHOSPHATASE"/>
    <property type="match status" value="1"/>
</dbReference>
<dbReference type="SUPFAM" id="SSF56784">
    <property type="entry name" value="HAD-like"/>
    <property type="match status" value="1"/>
</dbReference>